<keyword evidence="8 11" id="KW-0067">ATP-binding</keyword>
<keyword evidence="4" id="KW-0723">Serine/threonine-protein kinase</keyword>
<dbReference type="InterPro" id="IPR008271">
    <property type="entry name" value="Ser/Thr_kinase_AS"/>
</dbReference>
<evidence type="ECO:0000256" key="5">
    <source>
        <dbReference type="ARBA" id="ARBA00022679"/>
    </source>
</evidence>
<evidence type="ECO:0000256" key="10">
    <source>
        <dbReference type="ARBA" id="ARBA00048679"/>
    </source>
</evidence>
<evidence type="ECO:0000313" key="15">
    <source>
        <dbReference type="EMBL" id="BAJ94976.1"/>
    </source>
</evidence>
<dbReference type="Pfam" id="PF00069">
    <property type="entry name" value="Pkinase"/>
    <property type="match status" value="1"/>
</dbReference>
<organism evidence="15">
    <name type="scientific">Hordeum vulgare subsp. vulgare</name>
    <name type="common">Domesticated barley</name>
    <dbReference type="NCBI Taxonomy" id="112509"/>
    <lineage>
        <taxon>Eukaryota</taxon>
        <taxon>Viridiplantae</taxon>
        <taxon>Streptophyta</taxon>
        <taxon>Embryophyta</taxon>
        <taxon>Tracheophyta</taxon>
        <taxon>Spermatophyta</taxon>
        <taxon>Magnoliopsida</taxon>
        <taxon>Liliopsida</taxon>
        <taxon>Poales</taxon>
        <taxon>Poaceae</taxon>
        <taxon>BOP clade</taxon>
        <taxon>Pooideae</taxon>
        <taxon>Triticodae</taxon>
        <taxon>Triticeae</taxon>
        <taxon>Hordeinae</taxon>
        <taxon>Hordeum</taxon>
    </lineage>
</organism>
<feature type="compositionally biased region" description="Polar residues" evidence="12">
    <location>
        <begin position="499"/>
        <end position="514"/>
    </location>
</feature>
<dbReference type="GO" id="GO:0005524">
    <property type="term" value="F:ATP binding"/>
    <property type="evidence" value="ECO:0007669"/>
    <property type="project" value="UniProtKB-UniRule"/>
</dbReference>
<comment type="catalytic activity">
    <reaction evidence="9">
        <text>L-threonyl-[protein] + ATP = O-phospho-L-threonyl-[protein] + ADP + H(+)</text>
        <dbReference type="Rhea" id="RHEA:46608"/>
        <dbReference type="Rhea" id="RHEA-COMP:11060"/>
        <dbReference type="Rhea" id="RHEA-COMP:11605"/>
        <dbReference type="ChEBI" id="CHEBI:15378"/>
        <dbReference type="ChEBI" id="CHEBI:30013"/>
        <dbReference type="ChEBI" id="CHEBI:30616"/>
        <dbReference type="ChEBI" id="CHEBI:61977"/>
        <dbReference type="ChEBI" id="CHEBI:456216"/>
        <dbReference type="EC" id="2.7.11.1"/>
    </reaction>
</comment>
<evidence type="ECO:0000256" key="8">
    <source>
        <dbReference type="ARBA" id="ARBA00022840"/>
    </source>
</evidence>
<keyword evidence="6 11" id="KW-0547">Nucleotide-binding</keyword>
<dbReference type="FunFam" id="3.30.200.20:FF:000003">
    <property type="entry name" value="Non-specific serine/threonine protein kinase"/>
    <property type="match status" value="1"/>
</dbReference>
<dbReference type="Gene3D" id="1.10.510.10">
    <property type="entry name" value="Transferase(Phosphotransferase) domain 1"/>
    <property type="match status" value="1"/>
</dbReference>
<keyword evidence="7" id="KW-0418">Kinase</keyword>
<dbReference type="EMBL" id="AK363773">
    <property type="protein sequence ID" value="BAJ94976.1"/>
    <property type="molecule type" value="mRNA"/>
</dbReference>
<dbReference type="InterPro" id="IPR001772">
    <property type="entry name" value="KA1_dom"/>
</dbReference>
<comment type="subcellular location">
    <subcellularLocation>
        <location evidence="1">Cytoplasm</location>
    </subcellularLocation>
</comment>
<dbReference type="InterPro" id="IPR017441">
    <property type="entry name" value="Protein_kinase_ATP_BS"/>
</dbReference>
<accession>F2DIQ5</accession>
<dbReference type="InterPro" id="IPR028375">
    <property type="entry name" value="KA1/Ssp2_C"/>
</dbReference>
<dbReference type="GO" id="GO:0005737">
    <property type="term" value="C:cytoplasm"/>
    <property type="evidence" value="ECO:0007669"/>
    <property type="project" value="UniProtKB-SubCell"/>
</dbReference>
<dbReference type="PROSITE" id="PS50032">
    <property type="entry name" value="KA1"/>
    <property type="match status" value="1"/>
</dbReference>
<keyword evidence="3" id="KW-0963">Cytoplasm</keyword>
<dbReference type="SUPFAM" id="SSF103243">
    <property type="entry name" value="KA1-like"/>
    <property type="match status" value="1"/>
</dbReference>
<dbReference type="EC" id="2.7.11.1" evidence="2"/>
<feature type="compositionally biased region" description="Low complexity" evidence="12">
    <location>
        <begin position="459"/>
        <end position="469"/>
    </location>
</feature>
<evidence type="ECO:0000256" key="1">
    <source>
        <dbReference type="ARBA" id="ARBA00004496"/>
    </source>
</evidence>
<dbReference type="CDD" id="cd12121">
    <property type="entry name" value="MARK_C_like"/>
    <property type="match status" value="1"/>
</dbReference>
<dbReference type="PROSITE" id="PS50011">
    <property type="entry name" value="PROTEIN_KINASE_DOM"/>
    <property type="match status" value="1"/>
</dbReference>
<name>F2DIQ5_HORVV</name>
<dbReference type="GO" id="GO:0004674">
    <property type="term" value="F:protein serine/threonine kinase activity"/>
    <property type="evidence" value="ECO:0007669"/>
    <property type="project" value="UniProtKB-KW"/>
</dbReference>
<reference evidence="15" key="1">
    <citation type="journal article" date="2011" name="Plant Physiol.">
        <title>Comprehensive sequence analysis of 24,783 barley full-length cDNAs derived from 12 clone libraries.</title>
        <authorList>
            <person name="Matsumoto T."/>
            <person name="Tanaka T."/>
            <person name="Sakai H."/>
            <person name="Amano N."/>
            <person name="Kanamori H."/>
            <person name="Kurita K."/>
            <person name="Kikuta A."/>
            <person name="Kamiya K."/>
            <person name="Yamamoto M."/>
            <person name="Ikawa H."/>
            <person name="Fujii N."/>
            <person name="Hori K."/>
            <person name="Itoh T."/>
            <person name="Sato K."/>
        </authorList>
    </citation>
    <scope>NUCLEOTIDE SEQUENCE</scope>
    <source>
        <tissue evidence="15">Shoot and root</tissue>
    </source>
</reference>
<feature type="binding site" evidence="11">
    <location>
        <position position="74"/>
    </location>
    <ligand>
        <name>ATP</name>
        <dbReference type="ChEBI" id="CHEBI:30616"/>
    </ligand>
</feature>
<dbReference type="SUPFAM" id="SSF56112">
    <property type="entry name" value="Protein kinase-like (PK-like)"/>
    <property type="match status" value="1"/>
</dbReference>
<dbReference type="Gene3D" id="3.30.310.80">
    <property type="entry name" value="Kinase associated domain 1, KA1"/>
    <property type="match status" value="1"/>
</dbReference>
<dbReference type="Pfam" id="PF02149">
    <property type="entry name" value="KA1"/>
    <property type="match status" value="1"/>
</dbReference>
<evidence type="ECO:0000259" key="13">
    <source>
        <dbReference type="PROSITE" id="PS50011"/>
    </source>
</evidence>
<feature type="domain" description="Protein kinase" evidence="13">
    <location>
        <begin position="45"/>
        <end position="297"/>
    </location>
</feature>
<dbReference type="FunFam" id="1.10.510.10:FF:001222">
    <property type="entry name" value="Serine/threonine-protein kinase ppk25"/>
    <property type="match status" value="1"/>
</dbReference>
<evidence type="ECO:0000256" key="9">
    <source>
        <dbReference type="ARBA" id="ARBA00047899"/>
    </source>
</evidence>
<dbReference type="AlphaFoldDB" id="F2DIQ5"/>
<evidence type="ECO:0000256" key="2">
    <source>
        <dbReference type="ARBA" id="ARBA00012513"/>
    </source>
</evidence>
<comment type="catalytic activity">
    <reaction evidence="10">
        <text>L-seryl-[protein] + ATP = O-phospho-L-seryl-[protein] + ADP + H(+)</text>
        <dbReference type="Rhea" id="RHEA:17989"/>
        <dbReference type="Rhea" id="RHEA-COMP:9863"/>
        <dbReference type="Rhea" id="RHEA-COMP:11604"/>
        <dbReference type="ChEBI" id="CHEBI:15378"/>
        <dbReference type="ChEBI" id="CHEBI:29999"/>
        <dbReference type="ChEBI" id="CHEBI:30616"/>
        <dbReference type="ChEBI" id="CHEBI:83421"/>
        <dbReference type="ChEBI" id="CHEBI:456216"/>
        <dbReference type="EC" id="2.7.11.1"/>
    </reaction>
</comment>
<dbReference type="InterPro" id="IPR011009">
    <property type="entry name" value="Kinase-like_dom_sf"/>
</dbReference>
<proteinExistence type="evidence at transcript level"/>
<keyword evidence="5" id="KW-0808">Transferase</keyword>
<dbReference type="PROSITE" id="PS00108">
    <property type="entry name" value="PROTEIN_KINASE_ST"/>
    <property type="match status" value="1"/>
</dbReference>
<dbReference type="PANTHER" id="PTHR24346:SF107">
    <property type="entry name" value="SERINE_THREONINE-PROTEIN KINASE CHK1"/>
    <property type="match status" value="1"/>
</dbReference>
<feature type="compositionally biased region" description="Polar residues" evidence="12">
    <location>
        <begin position="470"/>
        <end position="482"/>
    </location>
</feature>
<evidence type="ECO:0000256" key="6">
    <source>
        <dbReference type="ARBA" id="ARBA00022741"/>
    </source>
</evidence>
<evidence type="ECO:0000256" key="7">
    <source>
        <dbReference type="ARBA" id="ARBA00022777"/>
    </source>
</evidence>
<dbReference type="CDD" id="cd14003">
    <property type="entry name" value="STKc_AMPK-like"/>
    <property type="match status" value="1"/>
</dbReference>
<dbReference type="InterPro" id="IPR000719">
    <property type="entry name" value="Prot_kinase_dom"/>
</dbReference>
<evidence type="ECO:0000256" key="12">
    <source>
        <dbReference type="SAM" id="MobiDB-lite"/>
    </source>
</evidence>
<feature type="region of interest" description="Disordered" evidence="12">
    <location>
        <begin position="459"/>
        <end position="541"/>
    </location>
</feature>
<dbReference type="GO" id="GO:0106310">
    <property type="term" value="F:protein serine kinase activity"/>
    <property type="evidence" value="ECO:0007669"/>
    <property type="project" value="RHEA"/>
</dbReference>
<protein>
    <recommendedName>
        <fullName evidence="2">non-specific serine/threonine protein kinase</fullName>
        <ecNumber evidence="2">2.7.11.1</ecNumber>
    </recommendedName>
</protein>
<evidence type="ECO:0000256" key="3">
    <source>
        <dbReference type="ARBA" id="ARBA00022490"/>
    </source>
</evidence>
<dbReference type="PROSITE" id="PS00107">
    <property type="entry name" value="PROTEIN_KINASE_ATP"/>
    <property type="match status" value="1"/>
</dbReference>
<sequence>MTAVINPSAVLPGEAFPRQTSFMDRLKNAPAKAEAISGEEMIGDYIVGDKLGQGSFGKVMLGTHVATKQKVALKFIDYSKTKNQKERDNIKREVRLIQLLDHPNCVKLLEVIEQKEVTCLVLEYISGGELFDYIVSHRRLKEPEAIRFLRQIVQGVEYCHANLVIHRDLKPENLLLDSNNNIKVNDFGLSNMMSPGSFLTTYCGSPLYSSPEIILETNYIGPEVDVWALGVIIFAMVTGYLPWDGDTLKQQVHNAIKARYEVPSHVSFECADLISRCICVDPKQRATIAEIRQHPWLSKGYNAPPLSCYPSKREVKEIDNEILEKLAEVGFDKATVSADLFAGRSTKQTFVLYFLMLDKKNKEKAEKSRLAEMSEPKTVPLPKNRLSTLFAIPENGSSSFAPVRPVVSEASGLPENSPPQVSNLAASAPVTPDIQRRGTIGAADGKNLRISWDPSKLTLPNLNLPTTPTKDTASSKATTPRKNSFFKIFAGKDKKEGDGTSSPRGDTINVSEYNPNGEDATGGRQRRNTVGGGDSPVAPAIKENDYDKNLRVSKGAFTVETTTRKTVPQIKIELERTFQVLDMAFKHTKKGTGYTVKVPNSKVEVELEICKVDKLDGIKGIKMKRASGDIWEYKEIYNKIIKEFRL</sequence>
<feature type="domain" description="KA1" evidence="14">
    <location>
        <begin position="596"/>
        <end position="646"/>
    </location>
</feature>
<evidence type="ECO:0000256" key="4">
    <source>
        <dbReference type="ARBA" id="ARBA00022527"/>
    </source>
</evidence>
<dbReference type="SMART" id="SM00220">
    <property type="entry name" value="S_TKc"/>
    <property type="match status" value="1"/>
</dbReference>
<evidence type="ECO:0000256" key="11">
    <source>
        <dbReference type="PROSITE-ProRule" id="PRU10141"/>
    </source>
</evidence>
<dbReference type="PANTHER" id="PTHR24346">
    <property type="entry name" value="MAP/MICROTUBULE AFFINITY-REGULATING KINASE"/>
    <property type="match status" value="1"/>
</dbReference>
<evidence type="ECO:0000259" key="14">
    <source>
        <dbReference type="PROSITE" id="PS50032"/>
    </source>
</evidence>